<feature type="region of interest" description="Disordered" evidence="1">
    <location>
        <begin position="93"/>
        <end position="144"/>
    </location>
</feature>
<evidence type="ECO:0000313" key="3">
    <source>
        <dbReference type="Proteomes" id="UP001287356"/>
    </source>
</evidence>
<evidence type="ECO:0000313" key="2">
    <source>
        <dbReference type="EMBL" id="KAK3374210.1"/>
    </source>
</evidence>
<gene>
    <name evidence="2" type="ORF">B0T24DRAFT_289884</name>
</gene>
<reference evidence="2" key="2">
    <citation type="submission" date="2023-06" db="EMBL/GenBank/DDBJ databases">
        <authorList>
            <consortium name="Lawrence Berkeley National Laboratory"/>
            <person name="Haridas S."/>
            <person name="Hensen N."/>
            <person name="Bonometti L."/>
            <person name="Westerberg I."/>
            <person name="Brannstrom I.O."/>
            <person name="Guillou S."/>
            <person name="Cros-Aarteil S."/>
            <person name="Calhoun S."/>
            <person name="Kuo A."/>
            <person name="Mondo S."/>
            <person name="Pangilinan J."/>
            <person name="Riley R."/>
            <person name="Labutti K."/>
            <person name="Andreopoulos B."/>
            <person name="Lipzen A."/>
            <person name="Chen C."/>
            <person name="Yanf M."/>
            <person name="Daum C."/>
            <person name="Ng V."/>
            <person name="Clum A."/>
            <person name="Steindorff A."/>
            <person name="Ohm R."/>
            <person name="Martin F."/>
            <person name="Silar P."/>
            <person name="Natvig D."/>
            <person name="Lalanne C."/>
            <person name="Gautier V."/>
            <person name="Ament-Velasquez S.L."/>
            <person name="Kruys A."/>
            <person name="Hutchinson M.I."/>
            <person name="Powell A.J."/>
            <person name="Barry K."/>
            <person name="Miller A.N."/>
            <person name="Grigoriev I.V."/>
            <person name="Debuchy R."/>
            <person name="Gladieux P."/>
            <person name="Thoren M.H."/>
            <person name="Johannesson H."/>
        </authorList>
    </citation>
    <scope>NUCLEOTIDE SEQUENCE</scope>
    <source>
        <strain evidence="2">CBS 958.72</strain>
    </source>
</reference>
<dbReference type="EMBL" id="JAULSN010000004">
    <property type="protein sequence ID" value="KAK3374210.1"/>
    <property type="molecule type" value="Genomic_DNA"/>
</dbReference>
<proteinExistence type="predicted"/>
<keyword evidence="3" id="KW-1185">Reference proteome</keyword>
<organism evidence="2 3">
    <name type="scientific">Lasiosphaeria ovina</name>
    <dbReference type="NCBI Taxonomy" id="92902"/>
    <lineage>
        <taxon>Eukaryota</taxon>
        <taxon>Fungi</taxon>
        <taxon>Dikarya</taxon>
        <taxon>Ascomycota</taxon>
        <taxon>Pezizomycotina</taxon>
        <taxon>Sordariomycetes</taxon>
        <taxon>Sordariomycetidae</taxon>
        <taxon>Sordariales</taxon>
        <taxon>Lasiosphaeriaceae</taxon>
        <taxon>Lasiosphaeria</taxon>
    </lineage>
</organism>
<feature type="compositionally biased region" description="Polar residues" evidence="1">
    <location>
        <begin position="121"/>
        <end position="138"/>
    </location>
</feature>
<sequence length="172" mass="18621">MCAAPDCATVLSWGKAGARGKVRANAPCSGCAGCNFHVFWCDLSAGRHSQRKRHQKSRPQRFTICRKTQKLPSYCFTITASQVLVMLATLSPPRPGQPSAAVRSEQGRRAAKDEAPRGGPQRQSKFSWNPSPTSTQPNPRGLASSPHRIYVVFDVGMLRNAIGHQAGHATAL</sequence>
<comment type="caution">
    <text evidence="2">The sequence shown here is derived from an EMBL/GenBank/DDBJ whole genome shotgun (WGS) entry which is preliminary data.</text>
</comment>
<dbReference type="AlphaFoldDB" id="A0AAE0KE09"/>
<reference evidence="2" key="1">
    <citation type="journal article" date="2023" name="Mol. Phylogenet. Evol.">
        <title>Genome-scale phylogeny and comparative genomics of the fungal order Sordariales.</title>
        <authorList>
            <person name="Hensen N."/>
            <person name="Bonometti L."/>
            <person name="Westerberg I."/>
            <person name="Brannstrom I.O."/>
            <person name="Guillou S."/>
            <person name="Cros-Aarteil S."/>
            <person name="Calhoun S."/>
            <person name="Haridas S."/>
            <person name="Kuo A."/>
            <person name="Mondo S."/>
            <person name="Pangilinan J."/>
            <person name="Riley R."/>
            <person name="LaButti K."/>
            <person name="Andreopoulos B."/>
            <person name="Lipzen A."/>
            <person name="Chen C."/>
            <person name="Yan M."/>
            <person name="Daum C."/>
            <person name="Ng V."/>
            <person name="Clum A."/>
            <person name="Steindorff A."/>
            <person name="Ohm R.A."/>
            <person name="Martin F."/>
            <person name="Silar P."/>
            <person name="Natvig D.O."/>
            <person name="Lalanne C."/>
            <person name="Gautier V."/>
            <person name="Ament-Velasquez S.L."/>
            <person name="Kruys A."/>
            <person name="Hutchinson M.I."/>
            <person name="Powell A.J."/>
            <person name="Barry K."/>
            <person name="Miller A.N."/>
            <person name="Grigoriev I.V."/>
            <person name="Debuchy R."/>
            <person name="Gladieux P."/>
            <person name="Hiltunen Thoren M."/>
            <person name="Johannesson H."/>
        </authorList>
    </citation>
    <scope>NUCLEOTIDE SEQUENCE</scope>
    <source>
        <strain evidence="2">CBS 958.72</strain>
    </source>
</reference>
<protein>
    <submittedName>
        <fullName evidence="2">Uncharacterized protein</fullName>
    </submittedName>
</protein>
<feature type="compositionally biased region" description="Basic and acidic residues" evidence="1">
    <location>
        <begin position="105"/>
        <end position="116"/>
    </location>
</feature>
<evidence type="ECO:0000256" key="1">
    <source>
        <dbReference type="SAM" id="MobiDB-lite"/>
    </source>
</evidence>
<dbReference type="Proteomes" id="UP001287356">
    <property type="component" value="Unassembled WGS sequence"/>
</dbReference>
<name>A0AAE0KE09_9PEZI</name>
<accession>A0AAE0KE09</accession>